<dbReference type="Gene3D" id="1.20.1050.10">
    <property type="match status" value="1"/>
</dbReference>
<evidence type="ECO:0000259" key="2">
    <source>
        <dbReference type="PROSITE" id="PS50404"/>
    </source>
</evidence>
<dbReference type="InterPro" id="IPR036249">
    <property type="entry name" value="Thioredoxin-like_sf"/>
</dbReference>
<dbReference type="SFLD" id="SFLDG00358">
    <property type="entry name" value="Main_(cytGST)"/>
    <property type="match status" value="1"/>
</dbReference>
<name>A0ABQ1JUD7_9PROT</name>
<feature type="domain" description="GST C-terminal" evidence="3">
    <location>
        <begin position="84"/>
        <end position="196"/>
    </location>
</feature>
<reference evidence="5" key="1">
    <citation type="journal article" date="2019" name="Int. J. Syst. Evol. Microbiol.">
        <title>The Global Catalogue of Microorganisms (GCM) 10K type strain sequencing project: providing services to taxonomists for standard genome sequencing and annotation.</title>
        <authorList>
            <consortium name="The Broad Institute Genomics Platform"/>
            <consortium name="The Broad Institute Genome Sequencing Center for Infectious Disease"/>
            <person name="Wu L."/>
            <person name="Ma J."/>
        </authorList>
    </citation>
    <scope>NUCLEOTIDE SEQUENCE [LARGE SCALE GENOMIC DNA]</scope>
    <source>
        <strain evidence="5">CGMCC 1.15928</strain>
    </source>
</reference>
<dbReference type="SFLD" id="SFLDS00019">
    <property type="entry name" value="Glutathione_Transferase_(cytos"/>
    <property type="match status" value="1"/>
</dbReference>
<dbReference type="Proteomes" id="UP000628854">
    <property type="component" value="Unassembled WGS sequence"/>
</dbReference>
<dbReference type="PROSITE" id="PS50404">
    <property type="entry name" value="GST_NTER"/>
    <property type="match status" value="1"/>
</dbReference>
<comment type="caution">
    <text evidence="4">The sequence shown here is derived from an EMBL/GenBank/DDBJ whole genome shotgun (WGS) entry which is preliminary data.</text>
</comment>
<gene>
    <name evidence="4" type="ORF">GCM10011503_28370</name>
</gene>
<dbReference type="InterPro" id="IPR036282">
    <property type="entry name" value="Glutathione-S-Trfase_C_sf"/>
</dbReference>
<protein>
    <submittedName>
        <fullName evidence="4">Glutathione S-transferase</fullName>
    </submittedName>
</protein>
<dbReference type="PANTHER" id="PTHR44051">
    <property type="entry name" value="GLUTATHIONE S-TRANSFERASE-RELATED"/>
    <property type="match status" value="1"/>
</dbReference>
<dbReference type="EMBL" id="BMKF01000002">
    <property type="protein sequence ID" value="GGB77917.1"/>
    <property type="molecule type" value="Genomic_DNA"/>
</dbReference>
<dbReference type="InterPro" id="IPR004045">
    <property type="entry name" value="Glutathione_S-Trfase_N"/>
</dbReference>
<dbReference type="InterPro" id="IPR040079">
    <property type="entry name" value="Glutathione_S-Trfase"/>
</dbReference>
<evidence type="ECO:0000313" key="5">
    <source>
        <dbReference type="Proteomes" id="UP000628854"/>
    </source>
</evidence>
<dbReference type="InterPro" id="IPR010987">
    <property type="entry name" value="Glutathione-S-Trfase_C-like"/>
</dbReference>
<dbReference type="InterPro" id="IPR004046">
    <property type="entry name" value="GST_C"/>
</dbReference>
<dbReference type="Pfam" id="PF00043">
    <property type="entry name" value="GST_C"/>
    <property type="match status" value="1"/>
</dbReference>
<evidence type="ECO:0000256" key="1">
    <source>
        <dbReference type="RuleBase" id="RU003494"/>
    </source>
</evidence>
<organism evidence="4 5">
    <name type="scientific">Henriciella pelagia</name>
    <dbReference type="NCBI Taxonomy" id="1977912"/>
    <lineage>
        <taxon>Bacteria</taxon>
        <taxon>Pseudomonadati</taxon>
        <taxon>Pseudomonadota</taxon>
        <taxon>Alphaproteobacteria</taxon>
        <taxon>Hyphomonadales</taxon>
        <taxon>Hyphomonadaceae</taxon>
        <taxon>Henriciella</taxon>
    </lineage>
</organism>
<dbReference type="SUPFAM" id="SSF47616">
    <property type="entry name" value="GST C-terminal domain-like"/>
    <property type="match status" value="1"/>
</dbReference>
<feature type="domain" description="GST N-terminal" evidence="2">
    <location>
        <begin position="1"/>
        <end position="81"/>
    </location>
</feature>
<proteinExistence type="inferred from homology"/>
<dbReference type="Pfam" id="PF02798">
    <property type="entry name" value="GST_N"/>
    <property type="match status" value="1"/>
</dbReference>
<evidence type="ECO:0000259" key="3">
    <source>
        <dbReference type="PROSITE" id="PS50405"/>
    </source>
</evidence>
<dbReference type="SFLD" id="SFLDG01150">
    <property type="entry name" value="Main.1:_Beta-like"/>
    <property type="match status" value="1"/>
</dbReference>
<dbReference type="RefSeq" id="WP_084393194.1">
    <property type="nucleotide sequence ID" value="NZ_BMKF01000002.1"/>
</dbReference>
<dbReference type="PANTHER" id="PTHR44051:SF8">
    <property type="entry name" value="GLUTATHIONE S-TRANSFERASE GSTA"/>
    <property type="match status" value="1"/>
</dbReference>
<dbReference type="CDD" id="cd03188">
    <property type="entry name" value="GST_C_Beta"/>
    <property type="match status" value="1"/>
</dbReference>
<dbReference type="SUPFAM" id="SSF52833">
    <property type="entry name" value="Thioredoxin-like"/>
    <property type="match status" value="1"/>
</dbReference>
<dbReference type="Gene3D" id="3.40.30.10">
    <property type="entry name" value="Glutaredoxin"/>
    <property type="match status" value="1"/>
</dbReference>
<sequence>MKLYYMPGACSMSSHIILNEIGADAALEKADTKNGVTASGEDYSKINPRGYVPALKLDSGDVLTENIAILTYLGEGHETLLPSSGLARARVIEMLSFLGSELHKAFGPFFRGSAGDADKETLNTKLSQLEAWLGDRAYLTGVDFTVADAYAFVILNWTGFIKQPLDAWPKLMAYHAKIGARPSVIKALRAEGLVPA</sequence>
<comment type="similarity">
    <text evidence="1">Belongs to the GST superfamily.</text>
</comment>
<accession>A0ABQ1JUD7</accession>
<dbReference type="CDD" id="cd03057">
    <property type="entry name" value="GST_N_Beta"/>
    <property type="match status" value="1"/>
</dbReference>
<dbReference type="PROSITE" id="PS50405">
    <property type="entry name" value="GST_CTER"/>
    <property type="match status" value="1"/>
</dbReference>
<keyword evidence="5" id="KW-1185">Reference proteome</keyword>
<evidence type="ECO:0000313" key="4">
    <source>
        <dbReference type="EMBL" id="GGB77917.1"/>
    </source>
</evidence>